<evidence type="ECO:0000313" key="2">
    <source>
        <dbReference type="Proteomes" id="UP000799539"/>
    </source>
</evidence>
<dbReference type="EMBL" id="ML992680">
    <property type="protein sequence ID" value="KAF2210746.1"/>
    <property type="molecule type" value="Genomic_DNA"/>
</dbReference>
<gene>
    <name evidence="1" type="ORF">CERZMDRAFT_99351</name>
</gene>
<name>A0A6A6FBH6_9PEZI</name>
<organism evidence="1 2">
    <name type="scientific">Cercospora zeae-maydis SCOH1-5</name>
    <dbReference type="NCBI Taxonomy" id="717836"/>
    <lineage>
        <taxon>Eukaryota</taxon>
        <taxon>Fungi</taxon>
        <taxon>Dikarya</taxon>
        <taxon>Ascomycota</taxon>
        <taxon>Pezizomycotina</taxon>
        <taxon>Dothideomycetes</taxon>
        <taxon>Dothideomycetidae</taxon>
        <taxon>Mycosphaerellales</taxon>
        <taxon>Mycosphaerellaceae</taxon>
        <taxon>Cercospora</taxon>
    </lineage>
</organism>
<proteinExistence type="predicted"/>
<protein>
    <submittedName>
        <fullName evidence="1">Uncharacterized protein</fullName>
    </submittedName>
</protein>
<dbReference type="AlphaFoldDB" id="A0A6A6FBH6"/>
<accession>A0A6A6FBH6</accession>
<dbReference type="Proteomes" id="UP000799539">
    <property type="component" value="Unassembled WGS sequence"/>
</dbReference>
<reference evidence="1" key="1">
    <citation type="journal article" date="2020" name="Stud. Mycol.">
        <title>101 Dothideomycetes genomes: a test case for predicting lifestyles and emergence of pathogens.</title>
        <authorList>
            <person name="Haridas S."/>
            <person name="Albert R."/>
            <person name="Binder M."/>
            <person name="Bloem J."/>
            <person name="Labutti K."/>
            <person name="Salamov A."/>
            <person name="Andreopoulos B."/>
            <person name="Baker S."/>
            <person name="Barry K."/>
            <person name="Bills G."/>
            <person name="Bluhm B."/>
            <person name="Cannon C."/>
            <person name="Castanera R."/>
            <person name="Culley D."/>
            <person name="Daum C."/>
            <person name="Ezra D."/>
            <person name="Gonzalez J."/>
            <person name="Henrissat B."/>
            <person name="Kuo A."/>
            <person name="Liang C."/>
            <person name="Lipzen A."/>
            <person name="Lutzoni F."/>
            <person name="Magnuson J."/>
            <person name="Mondo S."/>
            <person name="Nolan M."/>
            <person name="Ohm R."/>
            <person name="Pangilinan J."/>
            <person name="Park H.-J."/>
            <person name="Ramirez L."/>
            <person name="Alfaro M."/>
            <person name="Sun H."/>
            <person name="Tritt A."/>
            <person name="Yoshinaga Y."/>
            <person name="Zwiers L.-H."/>
            <person name="Turgeon B."/>
            <person name="Goodwin S."/>
            <person name="Spatafora J."/>
            <person name="Crous P."/>
            <person name="Grigoriev I."/>
        </authorList>
    </citation>
    <scope>NUCLEOTIDE SEQUENCE</scope>
    <source>
        <strain evidence="1">SCOH1-5</strain>
    </source>
</reference>
<evidence type="ECO:0000313" key="1">
    <source>
        <dbReference type="EMBL" id="KAF2210746.1"/>
    </source>
</evidence>
<keyword evidence="2" id="KW-1185">Reference proteome</keyword>
<sequence>MGDRLIPKKPNWAMTGRTTPKSPPPWFVVPSLAQSSMHFVIAGLLLSFAQLREGSSAALSTCNSFNTSLTRYRCSVQHHALARLIRIPREQPQQRPLHSVIVQAKIILACFSVVRVLQDDQVATQAEVPRAEAQHAHMRCRP</sequence>